<dbReference type="Proteomes" id="UP001154240">
    <property type="component" value="Unassembled WGS sequence"/>
</dbReference>
<dbReference type="EMBL" id="JAPHEH010000001">
    <property type="protein sequence ID" value="MDG4476661.1"/>
    <property type="molecule type" value="Genomic_DNA"/>
</dbReference>
<proteinExistence type="predicted"/>
<dbReference type="AlphaFoldDB" id="A0A9X4RM22"/>
<reference evidence="1" key="1">
    <citation type="journal article" date="2022" name="bioRxiv">
        <title>Thiovibrio frasassiensisgen. nov., sp. nov., an autotrophic, elemental sulfur disproportionating bacterium isolated from sulfidic karst sediment, and proposal of Thiovibrionaceae fam. nov.</title>
        <authorList>
            <person name="Aronson H."/>
            <person name="Thomas C."/>
            <person name="Bhattacharyya M."/>
            <person name="Eckstein S."/>
            <person name="Jensen S."/>
            <person name="Barco R."/>
            <person name="Macalady J."/>
            <person name="Amend J."/>
        </authorList>
    </citation>
    <scope>NUCLEOTIDE SEQUENCE</scope>
    <source>
        <strain evidence="1">RS19-109</strain>
    </source>
</reference>
<comment type="caution">
    <text evidence="1">The sequence shown here is derived from an EMBL/GenBank/DDBJ whole genome shotgun (WGS) entry which is preliminary data.</text>
</comment>
<reference evidence="1" key="2">
    <citation type="submission" date="2022-10" db="EMBL/GenBank/DDBJ databases">
        <authorList>
            <person name="Aronson H.S."/>
        </authorList>
    </citation>
    <scope>NUCLEOTIDE SEQUENCE</scope>
    <source>
        <strain evidence="1">RS19-109</strain>
    </source>
</reference>
<protein>
    <submittedName>
        <fullName evidence="1">Uncharacterized protein</fullName>
    </submittedName>
</protein>
<gene>
    <name evidence="1" type="ORF">OLX77_10910</name>
</gene>
<evidence type="ECO:0000313" key="2">
    <source>
        <dbReference type="Proteomes" id="UP001154240"/>
    </source>
</evidence>
<sequence length="186" mass="20836">MEAGIALLLTGASVDLSATIHAVALARRTTGILHAVCKEDRRSADRKSSAAREKQEQLVSLATRLGSQEGVKIHTHILERLTGEPLIRFLCAHRIFCLVLGVNDRKGWERKTLWLNLLRKQLQSSENWYLPDLWSAIMTPWDASTLERAISEVNSRSHASSPGEISPADSEKTDIFFNVLQHNKNE</sequence>
<name>A0A9X4RM22_9BACT</name>
<organism evidence="1 2">
    <name type="scientific">Thiovibrio frasassiensis</name>
    <dbReference type="NCBI Taxonomy" id="2984131"/>
    <lineage>
        <taxon>Bacteria</taxon>
        <taxon>Pseudomonadati</taxon>
        <taxon>Thermodesulfobacteriota</taxon>
        <taxon>Desulfobulbia</taxon>
        <taxon>Desulfobulbales</taxon>
        <taxon>Thiovibrionaceae</taxon>
        <taxon>Thiovibrio</taxon>
    </lineage>
</organism>
<keyword evidence="2" id="KW-1185">Reference proteome</keyword>
<accession>A0A9X4RM22</accession>
<dbReference type="RefSeq" id="WP_307633626.1">
    <property type="nucleotide sequence ID" value="NZ_JAPHEH010000001.1"/>
</dbReference>
<evidence type="ECO:0000313" key="1">
    <source>
        <dbReference type="EMBL" id="MDG4476661.1"/>
    </source>
</evidence>